<dbReference type="AlphaFoldDB" id="A0A7R7DLK5"/>
<organism evidence="4 5">
    <name type="scientific">Actinocatenispora thailandica</name>
    <dbReference type="NCBI Taxonomy" id="227318"/>
    <lineage>
        <taxon>Bacteria</taxon>
        <taxon>Bacillati</taxon>
        <taxon>Actinomycetota</taxon>
        <taxon>Actinomycetes</taxon>
        <taxon>Micromonosporales</taxon>
        <taxon>Micromonosporaceae</taxon>
        <taxon>Actinocatenispora</taxon>
    </lineage>
</organism>
<dbReference type="GO" id="GO:0016491">
    <property type="term" value="F:oxidoreductase activity"/>
    <property type="evidence" value="ECO:0007669"/>
    <property type="project" value="UniProtKB-KW"/>
</dbReference>
<reference evidence="4 5" key="1">
    <citation type="submission" date="2020-08" db="EMBL/GenBank/DDBJ databases">
        <title>Whole genome shotgun sequence of Actinocatenispora thailandica NBRC 105041.</title>
        <authorList>
            <person name="Komaki H."/>
            <person name="Tamura T."/>
        </authorList>
    </citation>
    <scope>NUCLEOTIDE SEQUENCE [LARGE SCALE GENOMIC DNA]</scope>
    <source>
        <strain evidence="4 5">NBRC 105041</strain>
    </source>
</reference>
<accession>A0A7R7DLK5</accession>
<evidence type="ECO:0000256" key="2">
    <source>
        <dbReference type="SAM" id="MobiDB-lite"/>
    </source>
</evidence>
<dbReference type="EMBL" id="AP023355">
    <property type="protein sequence ID" value="BCJ33959.1"/>
    <property type="molecule type" value="Genomic_DNA"/>
</dbReference>
<dbReference type="PANTHER" id="PTHR43476:SF5">
    <property type="entry name" value="FAD-DEPENDENT MONOOXYGENASE"/>
    <property type="match status" value="1"/>
</dbReference>
<keyword evidence="1" id="KW-0560">Oxidoreductase</keyword>
<dbReference type="Pfam" id="PF01494">
    <property type="entry name" value="FAD_binding_3"/>
    <property type="match status" value="1"/>
</dbReference>
<dbReference type="PRINTS" id="PR00420">
    <property type="entry name" value="RNGMNOXGNASE"/>
</dbReference>
<feature type="region of interest" description="Disordered" evidence="2">
    <location>
        <begin position="408"/>
        <end position="431"/>
    </location>
</feature>
<sequence>MAARRSCVIVGAGPGGLLLGYLLARAGVPVTVLETHRDFDRDFRGDSLHPYTLELFDQLGLAGQLLQLPHHQARYFRFHTPSGSVTTADYGKLDTPFNYVALMPQARFLQFLAAEAVRWPNFELRMGCRARGLLEHQAAILGVELGSGAPLYADLVVAADGRYSRMRRAAGMKTTRLGATTDLLWFRLPRHDQDPPDADVDLFFGRHQYVGLLGGPDSWQVGVSLPKGGYPALRDAGVATVRDVVAGQVPWLADRVQLLTGFDQTTLLSVDISRLQRWWRPGLLFIGDAAHVISPVGGNGILMAVQDAVTAANLLAPPLAHHAVTDEGLDRVQRRREPALRRVQAAQVRVERRSARARRAGRPLLPTRLLRAVTAVPGARARAARANAYGPQAPTLASWILEGLGSCPTAPLHGGSEGRQADQPRSSAEAP</sequence>
<dbReference type="Proteomes" id="UP000611640">
    <property type="component" value="Chromosome"/>
</dbReference>
<keyword evidence="5" id="KW-1185">Reference proteome</keyword>
<dbReference type="KEGG" id="atl:Athai_14620"/>
<dbReference type="InterPro" id="IPR002938">
    <property type="entry name" value="FAD-bd"/>
</dbReference>
<protein>
    <submittedName>
        <fullName evidence="4">FAD-dependent oxidoreductase</fullName>
    </submittedName>
</protein>
<dbReference type="InterPro" id="IPR036188">
    <property type="entry name" value="FAD/NAD-bd_sf"/>
</dbReference>
<dbReference type="PANTHER" id="PTHR43476">
    <property type="entry name" value="3-(3-HYDROXY-PHENYL)PROPIONATE/3-HYDROXYCINNAMIC ACID HYDROXYLASE"/>
    <property type="match status" value="1"/>
</dbReference>
<dbReference type="InterPro" id="IPR050631">
    <property type="entry name" value="PheA/TfdB_FAD_monoxygenase"/>
</dbReference>
<feature type="domain" description="FAD-binding" evidence="3">
    <location>
        <begin position="7"/>
        <end position="343"/>
    </location>
</feature>
<proteinExistence type="predicted"/>
<evidence type="ECO:0000259" key="3">
    <source>
        <dbReference type="Pfam" id="PF01494"/>
    </source>
</evidence>
<dbReference type="GO" id="GO:0071949">
    <property type="term" value="F:FAD binding"/>
    <property type="evidence" value="ECO:0007669"/>
    <property type="project" value="InterPro"/>
</dbReference>
<gene>
    <name evidence="4" type="ORF">Athai_14620</name>
</gene>
<evidence type="ECO:0000313" key="4">
    <source>
        <dbReference type="EMBL" id="BCJ33959.1"/>
    </source>
</evidence>
<name>A0A7R7DLK5_9ACTN</name>
<dbReference type="SUPFAM" id="SSF51905">
    <property type="entry name" value="FAD/NAD(P)-binding domain"/>
    <property type="match status" value="1"/>
</dbReference>
<dbReference type="Gene3D" id="3.50.50.60">
    <property type="entry name" value="FAD/NAD(P)-binding domain"/>
    <property type="match status" value="2"/>
</dbReference>
<evidence type="ECO:0000256" key="1">
    <source>
        <dbReference type="ARBA" id="ARBA00023002"/>
    </source>
</evidence>
<evidence type="ECO:0000313" key="5">
    <source>
        <dbReference type="Proteomes" id="UP000611640"/>
    </source>
</evidence>